<dbReference type="Proteomes" id="UP000789396">
    <property type="component" value="Unassembled WGS sequence"/>
</dbReference>
<evidence type="ECO:0000313" key="2">
    <source>
        <dbReference type="Proteomes" id="UP000789396"/>
    </source>
</evidence>
<accession>A0A9N9ERV6</accession>
<name>A0A9N9ERV6_9GLOM</name>
<reference evidence="1" key="1">
    <citation type="submission" date="2021-06" db="EMBL/GenBank/DDBJ databases">
        <authorList>
            <person name="Kallberg Y."/>
            <person name="Tangrot J."/>
            <person name="Rosling A."/>
        </authorList>
    </citation>
    <scope>NUCLEOTIDE SEQUENCE</scope>
    <source>
        <strain evidence="1">IN212</strain>
    </source>
</reference>
<dbReference type="EMBL" id="CAJVPZ010018345">
    <property type="protein sequence ID" value="CAG8686194.1"/>
    <property type="molecule type" value="Genomic_DNA"/>
</dbReference>
<protein>
    <submittedName>
        <fullName evidence="1">19502_t:CDS:1</fullName>
    </submittedName>
</protein>
<sequence>MPTVIEDLGGPVFIYTKEGLSVVDIFGIQVTSGPKLTAAQSYELIHNKAGNILLY</sequence>
<comment type="caution">
    <text evidence="1">The sequence shown here is derived from an EMBL/GenBank/DDBJ whole genome shotgun (WGS) entry which is preliminary data.</text>
</comment>
<evidence type="ECO:0000313" key="1">
    <source>
        <dbReference type="EMBL" id="CAG8686194.1"/>
    </source>
</evidence>
<gene>
    <name evidence="1" type="ORF">RFULGI_LOCUS9824</name>
</gene>
<proteinExistence type="predicted"/>
<organism evidence="1 2">
    <name type="scientific">Racocetra fulgida</name>
    <dbReference type="NCBI Taxonomy" id="60492"/>
    <lineage>
        <taxon>Eukaryota</taxon>
        <taxon>Fungi</taxon>
        <taxon>Fungi incertae sedis</taxon>
        <taxon>Mucoromycota</taxon>
        <taxon>Glomeromycotina</taxon>
        <taxon>Glomeromycetes</taxon>
        <taxon>Diversisporales</taxon>
        <taxon>Gigasporaceae</taxon>
        <taxon>Racocetra</taxon>
    </lineage>
</organism>
<keyword evidence="2" id="KW-1185">Reference proteome</keyword>
<dbReference type="AlphaFoldDB" id="A0A9N9ERV6"/>
<feature type="non-terminal residue" evidence="1">
    <location>
        <position position="55"/>
    </location>
</feature>